<accession>A0A915DJA4</accession>
<dbReference type="WBParaSite" id="jg20588">
    <property type="protein sequence ID" value="jg20588"/>
    <property type="gene ID" value="jg20588"/>
</dbReference>
<sequence length="122" mass="13837">MNNYSSSNEASMDGDVSDWSDVSEEAVDLLSQADQEEEHWNGIRHERLSSPHQSVCYYRRLCFCCCCCKEIDGDVNDGKPARLIHQSPLSIFHWRGRRPPDLPSLNQQILELVEEGGGASPW</sequence>
<name>A0A915DJA4_9BILA</name>
<reference evidence="3" key="1">
    <citation type="submission" date="2022-11" db="UniProtKB">
        <authorList>
            <consortium name="WormBaseParasite"/>
        </authorList>
    </citation>
    <scope>IDENTIFICATION</scope>
</reference>
<evidence type="ECO:0000256" key="1">
    <source>
        <dbReference type="SAM" id="MobiDB-lite"/>
    </source>
</evidence>
<dbReference type="AlphaFoldDB" id="A0A915DJA4"/>
<feature type="compositionally biased region" description="Polar residues" evidence="1">
    <location>
        <begin position="1"/>
        <end position="10"/>
    </location>
</feature>
<protein>
    <submittedName>
        <fullName evidence="3">Uncharacterized protein</fullName>
    </submittedName>
</protein>
<evidence type="ECO:0000313" key="2">
    <source>
        <dbReference type="Proteomes" id="UP000887574"/>
    </source>
</evidence>
<proteinExistence type="predicted"/>
<evidence type="ECO:0000313" key="3">
    <source>
        <dbReference type="WBParaSite" id="jg20588"/>
    </source>
</evidence>
<feature type="region of interest" description="Disordered" evidence="1">
    <location>
        <begin position="1"/>
        <end position="20"/>
    </location>
</feature>
<organism evidence="2 3">
    <name type="scientific">Ditylenchus dipsaci</name>
    <dbReference type="NCBI Taxonomy" id="166011"/>
    <lineage>
        <taxon>Eukaryota</taxon>
        <taxon>Metazoa</taxon>
        <taxon>Ecdysozoa</taxon>
        <taxon>Nematoda</taxon>
        <taxon>Chromadorea</taxon>
        <taxon>Rhabditida</taxon>
        <taxon>Tylenchina</taxon>
        <taxon>Tylenchomorpha</taxon>
        <taxon>Sphaerularioidea</taxon>
        <taxon>Anguinidae</taxon>
        <taxon>Anguininae</taxon>
        <taxon>Ditylenchus</taxon>
    </lineage>
</organism>
<keyword evidence="2" id="KW-1185">Reference proteome</keyword>
<dbReference type="Proteomes" id="UP000887574">
    <property type="component" value="Unplaced"/>
</dbReference>